<feature type="compositionally biased region" description="Basic residues" evidence="1">
    <location>
        <begin position="241"/>
        <end position="251"/>
    </location>
</feature>
<name>A0A6A5U380_9PLEO</name>
<feature type="compositionally biased region" description="Low complexity" evidence="1">
    <location>
        <begin position="203"/>
        <end position="213"/>
    </location>
</feature>
<reference evidence="2" key="1">
    <citation type="journal article" date="2020" name="Stud. Mycol.">
        <title>101 Dothideomycetes genomes: a test case for predicting lifestyles and emergence of pathogens.</title>
        <authorList>
            <person name="Haridas S."/>
            <person name="Albert R."/>
            <person name="Binder M."/>
            <person name="Bloem J."/>
            <person name="Labutti K."/>
            <person name="Salamov A."/>
            <person name="Andreopoulos B."/>
            <person name="Baker S."/>
            <person name="Barry K."/>
            <person name="Bills G."/>
            <person name="Bluhm B."/>
            <person name="Cannon C."/>
            <person name="Castanera R."/>
            <person name="Culley D."/>
            <person name="Daum C."/>
            <person name="Ezra D."/>
            <person name="Gonzalez J."/>
            <person name="Henrissat B."/>
            <person name="Kuo A."/>
            <person name="Liang C."/>
            <person name="Lipzen A."/>
            <person name="Lutzoni F."/>
            <person name="Magnuson J."/>
            <person name="Mondo S."/>
            <person name="Nolan M."/>
            <person name="Ohm R."/>
            <person name="Pangilinan J."/>
            <person name="Park H.-J."/>
            <person name="Ramirez L."/>
            <person name="Alfaro M."/>
            <person name="Sun H."/>
            <person name="Tritt A."/>
            <person name="Yoshinaga Y."/>
            <person name="Zwiers L.-H."/>
            <person name="Turgeon B."/>
            <person name="Goodwin S."/>
            <person name="Spatafora J."/>
            <person name="Crous P."/>
            <person name="Grigoriev I."/>
        </authorList>
    </citation>
    <scope>NUCLEOTIDE SEQUENCE</scope>
    <source>
        <strain evidence="2">CBS 675.92</strain>
    </source>
</reference>
<feature type="compositionally biased region" description="Low complexity" evidence="1">
    <location>
        <begin position="29"/>
        <end position="40"/>
    </location>
</feature>
<dbReference type="EMBL" id="ML976989">
    <property type="protein sequence ID" value="KAF1957436.1"/>
    <property type="molecule type" value="Genomic_DNA"/>
</dbReference>
<feature type="compositionally biased region" description="Polar residues" evidence="1">
    <location>
        <begin position="138"/>
        <end position="155"/>
    </location>
</feature>
<feature type="compositionally biased region" description="Low complexity" evidence="1">
    <location>
        <begin position="103"/>
        <end position="116"/>
    </location>
</feature>
<dbReference type="AlphaFoldDB" id="A0A6A5U380"/>
<accession>A0A6A5U380</accession>
<keyword evidence="3" id="KW-1185">Reference proteome</keyword>
<dbReference type="Proteomes" id="UP000800035">
    <property type="component" value="Unassembled WGS sequence"/>
</dbReference>
<evidence type="ECO:0000313" key="2">
    <source>
        <dbReference type="EMBL" id="KAF1957436.1"/>
    </source>
</evidence>
<gene>
    <name evidence="2" type="ORF">CC80DRAFT_491546</name>
</gene>
<feature type="compositionally biased region" description="Polar residues" evidence="1">
    <location>
        <begin position="162"/>
        <end position="173"/>
    </location>
</feature>
<sequence>MAGRRRQATVGFGSANSEAQDRRIRPGESANSPPSSFAAARGHGRSYSGSSNEDDGMLATPLRGEDARLRTSFIMNEDLYSRPRNMLLSLAASDSNRIAPILPVSSSRTSPPRRNPTAMRSVSGNSLRPAPQRLGTVHESSPTTPYVQEWLTTGQPARRSTRLPNISSQNRPSPSEMPGAWTSFQSNPAPQAPSVHIPARVHSSQATTSQQTSYLHGYQAPSQGVGFQYSQRSTIADTERHRRHRHRHRQRRSNERRPRPKPQHLVPRSARLPRPVRLPLPPAHPRAALHLRHHHRYHSHASRSLETPDACRELGDLRGAVESHRADAGGAYRGGHDG</sequence>
<evidence type="ECO:0000256" key="1">
    <source>
        <dbReference type="SAM" id="MobiDB-lite"/>
    </source>
</evidence>
<proteinExistence type="predicted"/>
<feature type="region of interest" description="Disordered" evidence="1">
    <location>
        <begin position="1"/>
        <end position="63"/>
    </location>
</feature>
<protein>
    <submittedName>
        <fullName evidence="2">Uncharacterized protein</fullName>
    </submittedName>
</protein>
<feature type="region of interest" description="Disordered" evidence="1">
    <location>
        <begin position="102"/>
        <end position="214"/>
    </location>
</feature>
<evidence type="ECO:0000313" key="3">
    <source>
        <dbReference type="Proteomes" id="UP000800035"/>
    </source>
</evidence>
<feature type="region of interest" description="Disordered" evidence="1">
    <location>
        <begin position="235"/>
        <end position="279"/>
    </location>
</feature>
<feature type="compositionally biased region" description="Low complexity" evidence="1">
    <location>
        <begin position="265"/>
        <end position="275"/>
    </location>
</feature>
<organism evidence="2 3">
    <name type="scientific">Byssothecium circinans</name>
    <dbReference type="NCBI Taxonomy" id="147558"/>
    <lineage>
        <taxon>Eukaryota</taxon>
        <taxon>Fungi</taxon>
        <taxon>Dikarya</taxon>
        <taxon>Ascomycota</taxon>
        <taxon>Pezizomycotina</taxon>
        <taxon>Dothideomycetes</taxon>
        <taxon>Pleosporomycetidae</taxon>
        <taxon>Pleosporales</taxon>
        <taxon>Massarineae</taxon>
        <taxon>Massarinaceae</taxon>
        <taxon>Byssothecium</taxon>
    </lineage>
</organism>